<evidence type="ECO:0000256" key="1">
    <source>
        <dbReference type="ARBA" id="ARBA00022723"/>
    </source>
</evidence>
<dbReference type="RefSeq" id="XP_031417135.1">
    <property type="nucleotide sequence ID" value="XM_031561275.2"/>
</dbReference>
<name>A0A6P8EZ88_CLUHA</name>
<dbReference type="SUPFAM" id="SSF50729">
    <property type="entry name" value="PH domain-like"/>
    <property type="match status" value="2"/>
</dbReference>
<sequence length="702" mass="78899">MSMSLHLAVMEGLEVEDISPALEATEDFLEGSPGDDQLQPHMLQEVSVLCKLSGMWDRRAWQHQDALKSWVWTEQSPHSILGYRHGKRCRAQSTNDLAVQSAACNNGGFKRGHNRSHSDMNYTTCTDNGLPALDRNVLKNAAYSAKGEAHPEWPSSLVKQGELDQREGPRGHWTSCHVELTNCELRLYSLDSSGNRQLCTAFSLSHCQAVGPLQGQDGHVLEALFFNSTRLQLRASCQWEAQDWSRLLWECVMATRPHKDLASSSRTAFEASASATFVTQFPTTKRPTTLPLFTEHCTSVLKVGQLQQLSDLNNWRAFNFVLTHTHLQAFPTEDKNCVSEPVLQYPLASCLAVQHDASEEGGCERFQAVFADEVLCLQAANEPKAQGWVEALRSAVAAQRTQGSWGEDSRPALPTETQEGLHGDVQEANHQSDTASFLSILTCLAVEKGLTAQNFRCAGCQRPVGLSEEKAKVCCYSGRYYCQNCHQDNLFIIPARLLHNWDTNRYKVSKQAKEFLEFVYEEPLVDIQLLNPCLYQHCEPLANVLTLRQRLQSLRAYLFSCCAAIAEDLRRRIFPREYLLQHIHLYSMADLQQVIDGKLAPFLLKVIKFASSHVYSCSQCSEKGFICELCQNSQVIYPFQDSASKRCEGCGAVFHAECCLRGQPCPRCVQRELHKKQASFWRRLETDDSPNNSALGYFELGS</sequence>
<dbReference type="SMART" id="SM01175">
    <property type="entry name" value="DUF4206"/>
    <property type="match status" value="1"/>
</dbReference>
<dbReference type="KEGG" id="char:105893404"/>
<dbReference type="Proteomes" id="UP000515152">
    <property type="component" value="Chromosome 2"/>
</dbReference>
<keyword evidence="2" id="KW-0677">Repeat</keyword>
<dbReference type="InterPro" id="IPR051366">
    <property type="entry name" value="DEF8"/>
</dbReference>
<dbReference type="CTD" id="389072"/>
<dbReference type="Gene3D" id="2.30.29.30">
    <property type="entry name" value="Pleckstrin-homology domain (PH domain)/Phosphotyrosine-binding domain (PTB)"/>
    <property type="match status" value="2"/>
</dbReference>
<feature type="domain" description="PH" evidence="5">
    <location>
        <begin position="299"/>
        <end position="397"/>
    </location>
</feature>
<gene>
    <name evidence="7" type="primary">plekhm3</name>
</gene>
<dbReference type="Pfam" id="PF13901">
    <property type="entry name" value="RH_dom"/>
    <property type="match status" value="1"/>
</dbReference>
<dbReference type="PROSITE" id="PS50003">
    <property type="entry name" value="PH_DOMAIN"/>
    <property type="match status" value="1"/>
</dbReference>
<accession>A0A6P8EZ88</accession>
<protein>
    <submittedName>
        <fullName evidence="7">Pleckstrin homology domain-containing family M member 3 isoform X1</fullName>
    </submittedName>
</protein>
<keyword evidence="6" id="KW-1185">Reference proteome</keyword>
<dbReference type="InterPro" id="IPR011993">
    <property type="entry name" value="PH-like_dom_sf"/>
</dbReference>
<dbReference type="OrthoDB" id="62364at2759"/>
<evidence type="ECO:0000256" key="2">
    <source>
        <dbReference type="ARBA" id="ARBA00022737"/>
    </source>
</evidence>
<keyword evidence="3" id="KW-0863">Zinc-finger</keyword>
<organism evidence="6 7">
    <name type="scientific">Clupea harengus</name>
    <name type="common">Atlantic herring</name>
    <dbReference type="NCBI Taxonomy" id="7950"/>
    <lineage>
        <taxon>Eukaryota</taxon>
        <taxon>Metazoa</taxon>
        <taxon>Chordata</taxon>
        <taxon>Craniata</taxon>
        <taxon>Vertebrata</taxon>
        <taxon>Euteleostomi</taxon>
        <taxon>Actinopterygii</taxon>
        <taxon>Neopterygii</taxon>
        <taxon>Teleostei</taxon>
        <taxon>Clupei</taxon>
        <taxon>Clupeiformes</taxon>
        <taxon>Clupeoidei</taxon>
        <taxon>Clupeidae</taxon>
        <taxon>Clupea</taxon>
    </lineage>
</organism>
<dbReference type="PANTHER" id="PTHR12326">
    <property type="entry name" value="PLECKSTRIN HOMOLOGY DOMAIN CONTAINING PROTEIN"/>
    <property type="match status" value="1"/>
</dbReference>
<dbReference type="GO" id="GO:0008270">
    <property type="term" value="F:zinc ion binding"/>
    <property type="evidence" value="ECO:0007669"/>
    <property type="project" value="UniProtKB-KW"/>
</dbReference>
<evidence type="ECO:0000313" key="6">
    <source>
        <dbReference type="Proteomes" id="UP000515152"/>
    </source>
</evidence>
<dbReference type="SMART" id="SM00233">
    <property type="entry name" value="PH"/>
    <property type="match status" value="2"/>
</dbReference>
<keyword evidence="1" id="KW-0479">Metal-binding</keyword>
<evidence type="ECO:0000259" key="5">
    <source>
        <dbReference type="PROSITE" id="PS50003"/>
    </source>
</evidence>
<evidence type="ECO:0000256" key="3">
    <source>
        <dbReference type="ARBA" id="ARBA00022771"/>
    </source>
</evidence>
<evidence type="ECO:0000313" key="7">
    <source>
        <dbReference type="RefSeq" id="XP_031417135.1"/>
    </source>
</evidence>
<dbReference type="InterPro" id="IPR001849">
    <property type="entry name" value="PH_domain"/>
</dbReference>
<reference evidence="7" key="1">
    <citation type="submission" date="2025-08" db="UniProtKB">
        <authorList>
            <consortium name="RefSeq"/>
        </authorList>
    </citation>
    <scope>IDENTIFICATION</scope>
</reference>
<keyword evidence="4" id="KW-0862">Zinc</keyword>
<dbReference type="InterPro" id="IPR025258">
    <property type="entry name" value="RH_dom"/>
</dbReference>
<proteinExistence type="predicted"/>
<dbReference type="PANTHER" id="PTHR12326:SF10">
    <property type="entry name" value="PLECKSTRIN HOMOLOGY DOMAIN-CONTAINING FAMILY M MEMBER 3"/>
    <property type="match status" value="1"/>
</dbReference>
<evidence type="ECO:0000256" key="4">
    <source>
        <dbReference type="ARBA" id="ARBA00022833"/>
    </source>
</evidence>
<dbReference type="AlphaFoldDB" id="A0A6P8EZ88"/>
<dbReference type="GeneID" id="105893404"/>